<keyword evidence="11" id="KW-0408">Iron</keyword>
<dbReference type="InterPro" id="IPR011712">
    <property type="entry name" value="Sig_transdc_His_kin_sub3_dim/P"/>
</dbReference>
<keyword evidence="16" id="KW-0812">Transmembrane</keyword>
<dbReference type="Gene3D" id="3.30.565.10">
    <property type="entry name" value="Histidine kinase-like ATPase, C-terminal domain"/>
    <property type="match status" value="1"/>
</dbReference>
<dbReference type="Gene3D" id="2.130.10.10">
    <property type="entry name" value="YVTN repeat-like/Quinoprotein amine dehydrogenase"/>
    <property type="match status" value="3"/>
</dbReference>
<reference evidence="18" key="1">
    <citation type="submission" date="2023-08" db="EMBL/GenBank/DDBJ databases">
        <authorList>
            <person name="Messyasz A."/>
            <person name="Mannisto M.K."/>
            <person name="Kerkhof L.J."/>
            <person name="Haggblom M."/>
        </authorList>
    </citation>
    <scope>NUCLEOTIDE SEQUENCE</scope>
    <source>
        <strain evidence="18">X5P6</strain>
    </source>
</reference>
<dbReference type="InterPro" id="IPR013783">
    <property type="entry name" value="Ig-like_fold"/>
</dbReference>
<dbReference type="Gene3D" id="2.60.40.10">
    <property type="entry name" value="Immunoglobulins"/>
    <property type="match status" value="1"/>
</dbReference>
<dbReference type="GO" id="GO:0005737">
    <property type="term" value="C:cytoplasm"/>
    <property type="evidence" value="ECO:0007669"/>
    <property type="project" value="UniProtKB-SubCell"/>
</dbReference>
<evidence type="ECO:0000256" key="14">
    <source>
        <dbReference type="ARBA" id="ARBA00024827"/>
    </source>
</evidence>
<dbReference type="EC" id="2.7.13.3" evidence="4"/>
<accession>A0AAU7ZPW1</accession>
<dbReference type="GO" id="GO:0000155">
    <property type="term" value="F:phosphorelay sensor kinase activity"/>
    <property type="evidence" value="ECO:0007669"/>
    <property type="project" value="InterPro"/>
</dbReference>
<dbReference type="PANTHER" id="PTHR24421:SF58">
    <property type="entry name" value="SIGNAL TRANSDUCTION HISTIDINE-PROTEIN KINASE_PHOSPHATASE UHPB"/>
    <property type="match status" value="1"/>
</dbReference>
<evidence type="ECO:0000256" key="7">
    <source>
        <dbReference type="ARBA" id="ARBA00022490"/>
    </source>
</evidence>
<comment type="cofactor">
    <cofactor evidence="2">
        <name>[4Fe-4S] cluster</name>
        <dbReference type="ChEBI" id="CHEBI:49883"/>
    </cofactor>
</comment>
<evidence type="ECO:0000256" key="4">
    <source>
        <dbReference type="ARBA" id="ARBA00012438"/>
    </source>
</evidence>
<keyword evidence="12" id="KW-0902">Two-component regulatory system</keyword>
<dbReference type="GO" id="GO:0016020">
    <property type="term" value="C:membrane"/>
    <property type="evidence" value="ECO:0007669"/>
    <property type="project" value="InterPro"/>
</dbReference>
<keyword evidence="6" id="KW-0004">4Fe-4S</keyword>
<dbReference type="SUPFAM" id="SSF55874">
    <property type="entry name" value="ATPase domain of HSP90 chaperone/DNA topoisomerase II/histidine kinase"/>
    <property type="match status" value="1"/>
</dbReference>
<dbReference type="RefSeq" id="WP_353063825.1">
    <property type="nucleotide sequence ID" value="NZ_CP132942.1"/>
</dbReference>
<dbReference type="InterPro" id="IPR050482">
    <property type="entry name" value="Sensor_HK_TwoCompSys"/>
</dbReference>
<dbReference type="GO" id="GO:0051539">
    <property type="term" value="F:4 iron, 4 sulfur cluster binding"/>
    <property type="evidence" value="ECO:0007669"/>
    <property type="project" value="UniProtKB-KW"/>
</dbReference>
<protein>
    <recommendedName>
        <fullName evidence="5">Oxygen sensor histidine kinase NreB</fullName>
        <ecNumber evidence="4">2.7.13.3</ecNumber>
    </recommendedName>
    <alternativeName>
        <fullName evidence="15">Nitrogen regulation protein B</fullName>
    </alternativeName>
</protein>
<dbReference type="GO" id="GO:0046872">
    <property type="term" value="F:metal ion binding"/>
    <property type="evidence" value="ECO:0007669"/>
    <property type="project" value="UniProtKB-KW"/>
</dbReference>
<keyword evidence="16" id="KW-1133">Transmembrane helix</keyword>
<dbReference type="Pfam" id="PF02518">
    <property type="entry name" value="HATPase_c"/>
    <property type="match status" value="1"/>
</dbReference>
<evidence type="ECO:0000256" key="9">
    <source>
        <dbReference type="ARBA" id="ARBA00022723"/>
    </source>
</evidence>
<keyword evidence="13" id="KW-0411">Iron-sulfur</keyword>
<dbReference type="InterPro" id="IPR003594">
    <property type="entry name" value="HATPase_dom"/>
</dbReference>
<dbReference type="KEGG" id="tpsc:RBB77_21585"/>
<dbReference type="InterPro" id="IPR011110">
    <property type="entry name" value="Reg_prop"/>
</dbReference>
<reference evidence="18" key="2">
    <citation type="journal article" date="2024" name="Environ. Microbiol.">
        <title>Genome analysis and description of Tunturibacter gen. nov. expands the diversity of Terriglobia in tundra soils.</title>
        <authorList>
            <person name="Messyasz A."/>
            <person name="Mannisto M.K."/>
            <person name="Kerkhof L.J."/>
            <person name="Haggblom M.M."/>
        </authorList>
    </citation>
    <scope>NUCLEOTIDE SEQUENCE</scope>
    <source>
        <strain evidence="18">X5P6</strain>
    </source>
</reference>
<dbReference type="Pfam" id="PF07730">
    <property type="entry name" value="HisKA_3"/>
    <property type="match status" value="1"/>
</dbReference>
<dbReference type="InterPro" id="IPR036890">
    <property type="entry name" value="HATPase_C_sf"/>
</dbReference>
<dbReference type="PROSITE" id="PS50109">
    <property type="entry name" value="HIS_KIN"/>
    <property type="match status" value="1"/>
</dbReference>
<evidence type="ECO:0000256" key="15">
    <source>
        <dbReference type="ARBA" id="ARBA00030800"/>
    </source>
</evidence>
<dbReference type="InterPro" id="IPR005467">
    <property type="entry name" value="His_kinase_dom"/>
</dbReference>
<feature type="transmembrane region" description="Helical" evidence="16">
    <location>
        <begin position="739"/>
        <end position="759"/>
    </location>
</feature>
<name>A0AAU7ZPW1_9BACT</name>
<evidence type="ECO:0000256" key="5">
    <source>
        <dbReference type="ARBA" id="ARBA00017322"/>
    </source>
</evidence>
<evidence type="ECO:0000313" key="18">
    <source>
        <dbReference type="EMBL" id="XCB32983.1"/>
    </source>
</evidence>
<dbReference type="InterPro" id="IPR004358">
    <property type="entry name" value="Sig_transdc_His_kin-like_C"/>
</dbReference>
<evidence type="ECO:0000256" key="2">
    <source>
        <dbReference type="ARBA" id="ARBA00001966"/>
    </source>
</evidence>
<comment type="function">
    <text evidence="14">Member of the two-component regulatory system NreB/NreC involved in the control of dissimilatory nitrate/nitrite reduction in response to oxygen. NreB functions as a direct oxygen sensor histidine kinase which is autophosphorylated, in the absence of oxygen, probably at the conserved histidine residue, and transfers its phosphate group probably to a conserved aspartate residue of NreC. NreB/NreC activates the expression of the nitrate (narGHJI) and nitrite (nir) reductase operons, as well as the putative nitrate transporter gene narT.</text>
</comment>
<dbReference type="SMART" id="SM00387">
    <property type="entry name" value="HATPase_c"/>
    <property type="match status" value="1"/>
</dbReference>
<dbReference type="Pfam" id="PF07494">
    <property type="entry name" value="Reg_prop"/>
    <property type="match status" value="5"/>
</dbReference>
<evidence type="ECO:0000259" key="17">
    <source>
        <dbReference type="PROSITE" id="PS50109"/>
    </source>
</evidence>
<evidence type="ECO:0000256" key="1">
    <source>
        <dbReference type="ARBA" id="ARBA00000085"/>
    </source>
</evidence>
<keyword evidence="8" id="KW-0808">Transferase</keyword>
<dbReference type="AlphaFoldDB" id="A0AAU7ZPW1"/>
<comment type="subcellular location">
    <subcellularLocation>
        <location evidence="3">Cytoplasm</location>
    </subcellularLocation>
</comment>
<dbReference type="InterPro" id="IPR011123">
    <property type="entry name" value="Y_Y_Y"/>
</dbReference>
<sequence>MSAPPHNHRIFRLSVTLLSFAILTGVALATQYRMKTWTVEDGLPQNVIRGIAQTEDGYLWVATLNGLARFDGVRFTVFNKGNTPGINSNRFGSMVKDNNGDLWLTLESGSLTRYHKGTFHTYGPEDGIPEDTIRGTALDKYGNLWVLSQNSILKWKSKSSEFVDQTPAEVKVGYQPLRWENTGFWAKQASTLYIFAEGKLVEYPLPAWLSRNAIWDVGIDGGRNIWIETYDGKQCFIQAGKTEIQTVNPKAPLAITYRDAHGNLWTAHVGQHLVLSLDLVSSGKPTTIEYTRFLEDKEGNVWVGTEGDGVHQLREQVIHVYSKAEGIIDQDIFPVYQEPSGAIWLGAWSSGLSRFQDGKFTNYTTENGLPGRLVSALGGDREGNLWVGTHGGLAVFRNGEFHKPDVPLPVDSTVLAIFEDKGGTLWLGTTNGLVAYRNGPAKTLTQQDGLASNDVRVIIQSASGDIWAGGYGGLTRIHDGQFTHWTERDGLPGNSIRALYEDHDGVLWIGGYDGGLGRYKDGKFVRYTQRNGLFDDGVFQILEDKRENLWMSSNRGIYRIAKQDLNEFADGKRSSINSVAYGKVDGMLNVECNGGMWPAGIKAQDGTLWFPTQDGAAVVDPDLVSTNPHPPPVVIETALVDHLPVPLNGGLQIPPDKQNLEIEYTALSFIRSDQIRFRYQMEGLDSNWIDAGSRRTAYYTHLPPGSYTFHVIADNSDGIWNTNGQSMEITILAPFYLRWWFIALEVLAAAALVSLILYYRISRLQQAQAAQHIFSRQLISSQESERQRIAAELHDSLGQRLIIISNLAQLSLRAQAKGSAAIAETVQEIGAEAALAIQETREISYNLRPLQLDRLGLTKAVETLIRTVSSASGIKINATVDNIDDAVPDALRINFYRIVQESLNNVMKHSGASEAEVTVLRDVEHLVLSVRDNGIGFSAGSRSEGSGNGFGLTGMEERARSLGGSFRIRSTANHGTVMTVEIPLAGKGSK</sequence>
<dbReference type="InterPro" id="IPR015943">
    <property type="entry name" value="WD40/YVTN_repeat-like_dom_sf"/>
</dbReference>
<evidence type="ECO:0000256" key="13">
    <source>
        <dbReference type="ARBA" id="ARBA00023014"/>
    </source>
</evidence>
<dbReference type="SUPFAM" id="SSF63829">
    <property type="entry name" value="Calcium-dependent phosphotriesterase"/>
    <property type="match status" value="2"/>
</dbReference>
<dbReference type="CDD" id="cd16917">
    <property type="entry name" value="HATPase_UhpB-NarQ-NarX-like"/>
    <property type="match status" value="1"/>
</dbReference>
<dbReference type="PANTHER" id="PTHR24421">
    <property type="entry name" value="NITRATE/NITRITE SENSOR PROTEIN NARX-RELATED"/>
    <property type="match status" value="1"/>
</dbReference>
<keyword evidence="10" id="KW-0418">Kinase</keyword>
<gene>
    <name evidence="18" type="ORF">RBB77_21585</name>
</gene>
<dbReference type="EMBL" id="CP132942">
    <property type="protein sequence ID" value="XCB32983.1"/>
    <property type="molecule type" value="Genomic_DNA"/>
</dbReference>
<evidence type="ECO:0000256" key="8">
    <source>
        <dbReference type="ARBA" id="ARBA00022679"/>
    </source>
</evidence>
<dbReference type="PRINTS" id="PR00344">
    <property type="entry name" value="BCTRLSENSOR"/>
</dbReference>
<evidence type="ECO:0000256" key="12">
    <source>
        <dbReference type="ARBA" id="ARBA00023012"/>
    </source>
</evidence>
<evidence type="ECO:0000256" key="10">
    <source>
        <dbReference type="ARBA" id="ARBA00022777"/>
    </source>
</evidence>
<evidence type="ECO:0000256" key="3">
    <source>
        <dbReference type="ARBA" id="ARBA00004496"/>
    </source>
</evidence>
<proteinExistence type="predicted"/>
<dbReference type="Gene3D" id="1.20.5.1930">
    <property type="match status" value="1"/>
</dbReference>
<evidence type="ECO:0000256" key="16">
    <source>
        <dbReference type="SAM" id="Phobius"/>
    </source>
</evidence>
<evidence type="ECO:0000256" key="6">
    <source>
        <dbReference type="ARBA" id="ARBA00022485"/>
    </source>
</evidence>
<dbReference type="GO" id="GO:0046983">
    <property type="term" value="F:protein dimerization activity"/>
    <property type="evidence" value="ECO:0007669"/>
    <property type="project" value="InterPro"/>
</dbReference>
<keyword evidence="7" id="KW-0963">Cytoplasm</keyword>
<keyword evidence="9" id="KW-0479">Metal-binding</keyword>
<evidence type="ECO:0000256" key="11">
    <source>
        <dbReference type="ARBA" id="ARBA00023004"/>
    </source>
</evidence>
<feature type="domain" description="Histidine kinase" evidence="17">
    <location>
        <begin position="788"/>
        <end position="986"/>
    </location>
</feature>
<keyword evidence="16" id="KW-0472">Membrane</keyword>
<comment type="catalytic activity">
    <reaction evidence="1">
        <text>ATP + protein L-histidine = ADP + protein N-phospho-L-histidine.</text>
        <dbReference type="EC" id="2.7.13.3"/>
    </reaction>
</comment>
<organism evidence="18">
    <name type="scientific">Tunturiibacter psychrotolerans</name>
    <dbReference type="NCBI Taxonomy" id="3069686"/>
    <lineage>
        <taxon>Bacteria</taxon>
        <taxon>Pseudomonadati</taxon>
        <taxon>Acidobacteriota</taxon>
        <taxon>Terriglobia</taxon>
        <taxon>Terriglobales</taxon>
        <taxon>Acidobacteriaceae</taxon>
        <taxon>Tunturiibacter</taxon>
    </lineage>
</organism>
<dbReference type="Pfam" id="PF07495">
    <property type="entry name" value="Y_Y_Y"/>
    <property type="match status" value="1"/>
</dbReference>